<feature type="domain" description="FLYWCH-type" evidence="4">
    <location>
        <begin position="30"/>
        <end position="88"/>
    </location>
</feature>
<dbReference type="EMBL" id="OU963906">
    <property type="protein sequence ID" value="CAH0399069.1"/>
    <property type="molecule type" value="Genomic_DNA"/>
</dbReference>
<evidence type="ECO:0000313" key="5">
    <source>
        <dbReference type="EMBL" id="CAH0399069.1"/>
    </source>
</evidence>
<keyword evidence="2" id="KW-0863">Zinc-finger</keyword>
<dbReference type="Pfam" id="PF04500">
    <property type="entry name" value="FLYWCH"/>
    <property type="match status" value="1"/>
</dbReference>
<keyword evidence="6" id="KW-1185">Reference proteome</keyword>
<dbReference type="Proteomes" id="UP001153292">
    <property type="component" value="Chromosome 13"/>
</dbReference>
<evidence type="ECO:0000256" key="1">
    <source>
        <dbReference type="ARBA" id="ARBA00022723"/>
    </source>
</evidence>
<sequence>MALPAMEQRMQSDYNYRRIGNRERPVFGVSQRGKPILLIGRFRYNLHTGSMGSKVFWTCYKWGSSCKCRASVTTIANCIVKSKNEHNH</sequence>
<dbReference type="InterPro" id="IPR007588">
    <property type="entry name" value="Znf_FLYWCH"/>
</dbReference>
<evidence type="ECO:0000259" key="4">
    <source>
        <dbReference type="Pfam" id="PF04500"/>
    </source>
</evidence>
<name>A0ABN8B114_CHISP</name>
<gene>
    <name evidence="5" type="ORF">CHILSU_LOCUS2200</name>
</gene>
<keyword evidence="3" id="KW-0862">Zinc</keyword>
<dbReference type="Gene3D" id="2.20.25.240">
    <property type="match status" value="1"/>
</dbReference>
<proteinExistence type="predicted"/>
<evidence type="ECO:0000313" key="6">
    <source>
        <dbReference type="Proteomes" id="UP001153292"/>
    </source>
</evidence>
<keyword evidence="1" id="KW-0479">Metal-binding</keyword>
<evidence type="ECO:0000256" key="2">
    <source>
        <dbReference type="ARBA" id="ARBA00022771"/>
    </source>
</evidence>
<organism evidence="5 6">
    <name type="scientific">Chilo suppressalis</name>
    <name type="common">Asiatic rice borer moth</name>
    <dbReference type="NCBI Taxonomy" id="168631"/>
    <lineage>
        <taxon>Eukaryota</taxon>
        <taxon>Metazoa</taxon>
        <taxon>Ecdysozoa</taxon>
        <taxon>Arthropoda</taxon>
        <taxon>Hexapoda</taxon>
        <taxon>Insecta</taxon>
        <taxon>Pterygota</taxon>
        <taxon>Neoptera</taxon>
        <taxon>Endopterygota</taxon>
        <taxon>Lepidoptera</taxon>
        <taxon>Glossata</taxon>
        <taxon>Ditrysia</taxon>
        <taxon>Pyraloidea</taxon>
        <taxon>Crambidae</taxon>
        <taxon>Crambinae</taxon>
        <taxon>Chilo</taxon>
    </lineage>
</organism>
<protein>
    <recommendedName>
        <fullName evidence="4">FLYWCH-type domain-containing protein</fullName>
    </recommendedName>
</protein>
<accession>A0ABN8B114</accession>
<evidence type="ECO:0000256" key="3">
    <source>
        <dbReference type="ARBA" id="ARBA00022833"/>
    </source>
</evidence>
<reference evidence="5" key="1">
    <citation type="submission" date="2021-12" db="EMBL/GenBank/DDBJ databases">
        <authorList>
            <person name="King R."/>
        </authorList>
    </citation>
    <scope>NUCLEOTIDE SEQUENCE</scope>
</reference>